<dbReference type="Proteomes" id="UP000014680">
    <property type="component" value="Unassembled WGS sequence"/>
</dbReference>
<evidence type="ECO:0000313" key="1">
    <source>
        <dbReference type="EMBL" id="ELP86491.1"/>
    </source>
</evidence>
<dbReference type="OrthoDB" id="25187at2759"/>
<reference evidence="1 2" key="1">
    <citation type="submission" date="2012-10" db="EMBL/GenBank/DDBJ databases">
        <authorList>
            <person name="Zafar N."/>
            <person name="Inman J."/>
            <person name="Hall N."/>
            <person name="Lorenzi H."/>
            <person name="Caler E."/>
        </authorList>
    </citation>
    <scope>NUCLEOTIDE SEQUENCE [LARGE SCALE GENOMIC DNA]</scope>
    <source>
        <strain evidence="1 2">IP1</strain>
    </source>
</reference>
<dbReference type="EMBL" id="KB206969">
    <property type="protein sequence ID" value="ELP86491.1"/>
    <property type="molecule type" value="Genomic_DNA"/>
</dbReference>
<dbReference type="AlphaFoldDB" id="A0A0A1U475"/>
<dbReference type="GeneID" id="14885487"/>
<proteinExistence type="predicted"/>
<sequence length="107" mass="12691">MGDVAHVKEVAQTREEFMELYFANKHQLIETIKTKLLQLSESTIITEIVKMIYRDNDTFTNQIMCGNFTLDLRMLHVETVFLIWVFLREVKRVPDLRAEQIIALYQI</sequence>
<accession>A0A0A1U475</accession>
<protein>
    <submittedName>
        <fullName evidence="1">Uncharacterized protein</fullName>
    </submittedName>
</protein>
<evidence type="ECO:0000313" key="2">
    <source>
        <dbReference type="Proteomes" id="UP000014680"/>
    </source>
</evidence>
<organism evidence="1 2">
    <name type="scientific">Entamoeba invadens IP1</name>
    <dbReference type="NCBI Taxonomy" id="370355"/>
    <lineage>
        <taxon>Eukaryota</taxon>
        <taxon>Amoebozoa</taxon>
        <taxon>Evosea</taxon>
        <taxon>Archamoebae</taxon>
        <taxon>Mastigamoebida</taxon>
        <taxon>Entamoebidae</taxon>
        <taxon>Entamoeba</taxon>
    </lineage>
</organism>
<dbReference type="RefSeq" id="XP_004185837.1">
    <property type="nucleotide sequence ID" value="XM_004185789.1"/>
</dbReference>
<dbReference type="KEGG" id="eiv:EIN_033920"/>
<keyword evidence="2" id="KW-1185">Reference proteome</keyword>
<dbReference type="VEuPathDB" id="AmoebaDB:EIN_033920"/>
<gene>
    <name evidence="1" type="ORF">EIN_033920</name>
</gene>
<dbReference type="OMA" id="MELYFAN"/>
<name>A0A0A1U475_ENTIV</name>